<reference evidence="8" key="1">
    <citation type="journal article" date="2019" name="Int. J. Syst. Evol. Microbiol.">
        <title>The Global Catalogue of Microorganisms (GCM) 10K type strain sequencing project: providing services to taxonomists for standard genome sequencing and annotation.</title>
        <authorList>
            <consortium name="The Broad Institute Genomics Platform"/>
            <consortium name="The Broad Institute Genome Sequencing Center for Infectious Disease"/>
            <person name="Wu L."/>
            <person name="Ma J."/>
        </authorList>
    </citation>
    <scope>NUCLEOTIDE SEQUENCE [LARGE SCALE GENOMIC DNA]</scope>
    <source>
        <strain evidence="8">JCM 15896</strain>
    </source>
</reference>
<feature type="transmembrane region" description="Helical" evidence="4">
    <location>
        <begin position="517"/>
        <end position="535"/>
    </location>
</feature>
<dbReference type="InterPro" id="IPR003644">
    <property type="entry name" value="Calx_beta"/>
</dbReference>
<evidence type="ECO:0000313" key="8">
    <source>
        <dbReference type="Proteomes" id="UP001500359"/>
    </source>
</evidence>
<proteinExistence type="predicted"/>
<dbReference type="Gene3D" id="2.60.40.2030">
    <property type="match status" value="2"/>
</dbReference>
<evidence type="ECO:0000313" key="7">
    <source>
        <dbReference type="EMBL" id="GAA0858363.1"/>
    </source>
</evidence>
<dbReference type="SUPFAM" id="SSF141072">
    <property type="entry name" value="CalX-like"/>
    <property type="match status" value="2"/>
</dbReference>
<dbReference type="SMART" id="SM00237">
    <property type="entry name" value="Calx_beta"/>
    <property type="match status" value="1"/>
</dbReference>
<evidence type="ECO:0000256" key="3">
    <source>
        <dbReference type="ARBA" id="ARBA00022837"/>
    </source>
</evidence>
<name>A0ABP3WYF8_9ALTE</name>
<dbReference type="SUPFAM" id="SSF55486">
    <property type="entry name" value="Metalloproteases ('zincins'), catalytic domain"/>
    <property type="match status" value="1"/>
</dbReference>
<evidence type="ECO:0000256" key="4">
    <source>
        <dbReference type="SAM" id="Phobius"/>
    </source>
</evidence>
<dbReference type="Pfam" id="PF03160">
    <property type="entry name" value="Calx-beta"/>
    <property type="match status" value="2"/>
</dbReference>
<dbReference type="RefSeq" id="WP_343860955.1">
    <property type="nucleotide sequence ID" value="NZ_BAAAFD010000008.1"/>
</dbReference>
<evidence type="ECO:0000259" key="6">
    <source>
        <dbReference type="SMART" id="SM00237"/>
    </source>
</evidence>
<dbReference type="PANTHER" id="PTHR46682:SF1">
    <property type="entry name" value="ADHESION G-PROTEIN COUPLED RECEPTOR V1"/>
    <property type="match status" value="1"/>
</dbReference>
<dbReference type="InterPro" id="IPR038081">
    <property type="entry name" value="CalX-like_sf"/>
</dbReference>
<dbReference type="InterPro" id="IPR026919">
    <property type="entry name" value="ADGRV1"/>
</dbReference>
<dbReference type="Proteomes" id="UP001500359">
    <property type="component" value="Unassembled WGS sequence"/>
</dbReference>
<comment type="caution">
    <text evidence="7">The sequence shown here is derived from an EMBL/GenBank/DDBJ whole genome shotgun (WGS) entry which is preliminary data.</text>
</comment>
<keyword evidence="4" id="KW-1133">Transmembrane helix</keyword>
<gene>
    <name evidence="7" type="ORF">GCM10009114_27710</name>
</gene>
<keyword evidence="1 5" id="KW-0732">Signal</keyword>
<keyword evidence="3" id="KW-0106">Calcium</keyword>
<sequence>MNKFLYTTLACAALVSGNAMAIQSGGNSSVGVANSSHSPVLSIPNFPSNTKQITTNILFYYTPAALERLGGIDELHAYIDTSLQYANQYMTVNNISLERRLSAVIPYPGNLDESEVSISVAANYVRENKEALESEYNASYYAVIVGSIPEGIAGLASLGGSVSYFTPHYGENLEYSTLAHMLGHNDGLLHDVAGNEPYPTMGGWVCGSVASMMATEVVKRNEFFMSSPEVINNETGEQCGDAEVADVRTYYYDAIESDRFIQAETPFNNYIAPLPAAGEITYSLTADTFNEESGSISVIVNWADVGPSGGTAEIYTKSGTADRNDFQFENQRIKLSTSSGSSVYEIILVDDTEIESVETFELGLRYPVGVNIGTQPTEISIVSEDTEDDSVGSPEKGDVQISGTLRVSEGQTVTLPLVRTGGSTGELVVNLSITDSTTTSDDYTISATQVTFLEGEKNKEVVLTAVEDSTVEDSETFTVAISSTADGSNVSGSVEVTIVDNDELVILPPPSQKKGSGGGGSIGLYALLLGFVGIIRRKQLRR</sequence>
<evidence type="ECO:0000256" key="1">
    <source>
        <dbReference type="ARBA" id="ARBA00022729"/>
    </source>
</evidence>
<feature type="chain" id="PRO_5047244507" description="Calx-beta domain-containing protein" evidence="5">
    <location>
        <begin position="22"/>
        <end position="542"/>
    </location>
</feature>
<keyword evidence="2" id="KW-0677">Repeat</keyword>
<dbReference type="PANTHER" id="PTHR46682">
    <property type="entry name" value="ADHESION G-PROTEIN COUPLED RECEPTOR V1"/>
    <property type="match status" value="1"/>
</dbReference>
<feature type="signal peptide" evidence="5">
    <location>
        <begin position="1"/>
        <end position="21"/>
    </location>
</feature>
<keyword evidence="8" id="KW-1185">Reference proteome</keyword>
<protein>
    <recommendedName>
        <fullName evidence="6">Calx-beta domain-containing protein</fullName>
    </recommendedName>
</protein>
<accession>A0ABP3WYF8</accession>
<organism evidence="7 8">
    <name type="scientific">Aliiglaciecola litoralis</name>
    <dbReference type="NCBI Taxonomy" id="582857"/>
    <lineage>
        <taxon>Bacteria</taxon>
        <taxon>Pseudomonadati</taxon>
        <taxon>Pseudomonadota</taxon>
        <taxon>Gammaproteobacteria</taxon>
        <taxon>Alteromonadales</taxon>
        <taxon>Alteromonadaceae</taxon>
        <taxon>Aliiglaciecola</taxon>
    </lineage>
</organism>
<keyword evidence="4" id="KW-0472">Membrane</keyword>
<evidence type="ECO:0000256" key="5">
    <source>
        <dbReference type="SAM" id="SignalP"/>
    </source>
</evidence>
<keyword evidence="4" id="KW-0812">Transmembrane</keyword>
<feature type="domain" description="Calx-beta" evidence="6">
    <location>
        <begin position="377"/>
        <end position="482"/>
    </location>
</feature>
<dbReference type="EMBL" id="BAAAFD010000008">
    <property type="protein sequence ID" value="GAA0858363.1"/>
    <property type="molecule type" value="Genomic_DNA"/>
</dbReference>
<evidence type="ECO:0000256" key="2">
    <source>
        <dbReference type="ARBA" id="ARBA00022737"/>
    </source>
</evidence>